<sequence length="132" mass="13595">EEQAGNALLKVHVPPVKGARVNLESPSGTIGEGSVASWSTYHDSNAAPSQSADTAMLAAGTSQIEMKDGEMVIRTASKLTLDVGGMALEISPDEIKAGKTFRAKNGSRPAHYVGGVDDDGDVAVDGNADMLI</sequence>
<evidence type="ECO:0000313" key="2">
    <source>
        <dbReference type="Proteomes" id="UP000766595"/>
    </source>
</evidence>
<dbReference type="Proteomes" id="UP000766595">
    <property type="component" value="Unassembled WGS sequence"/>
</dbReference>
<protein>
    <submittedName>
        <fullName evidence="1">Phage baseplate protein</fullName>
    </submittedName>
</protein>
<gene>
    <name evidence="1" type="ORF">KL771_28185</name>
</gene>
<name>A0A947DAU9_9HYPH</name>
<keyword evidence="2" id="KW-1185">Reference proteome</keyword>
<proteinExistence type="predicted"/>
<feature type="non-terminal residue" evidence="1">
    <location>
        <position position="1"/>
    </location>
</feature>
<accession>A0A947DAU9</accession>
<comment type="caution">
    <text evidence="1">The sequence shown here is derived from an EMBL/GenBank/DDBJ whole genome shotgun (WGS) entry which is preliminary data.</text>
</comment>
<evidence type="ECO:0000313" key="1">
    <source>
        <dbReference type="EMBL" id="MBT9293351.1"/>
    </source>
</evidence>
<dbReference type="AlphaFoldDB" id="A0A947DAU9"/>
<dbReference type="EMBL" id="JAHHZF010000045">
    <property type="protein sequence ID" value="MBT9293351.1"/>
    <property type="molecule type" value="Genomic_DNA"/>
</dbReference>
<reference evidence="1 2" key="1">
    <citation type="submission" date="2021-06" db="EMBL/GenBank/DDBJ databases">
        <authorList>
            <person name="Grouzdev D.S."/>
            <person name="Koziaeva V."/>
        </authorList>
    </citation>
    <scope>NUCLEOTIDE SEQUENCE [LARGE SCALE GENOMIC DNA]</scope>
    <source>
        <strain evidence="1 2">22</strain>
    </source>
</reference>
<organism evidence="1 2">
    <name type="scientific">Prosthecodimorpha staleyi</name>
    <dbReference type="NCBI Taxonomy" id="2840188"/>
    <lineage>
        <taxon>Bacteria</taxon>
        <taxon>Pseudomonadati</taxon>
        <taxon>Pseudomonadota</taxon>
        <taxon>Alphaproteobacteria</taxon>
        <taxon>Hyphomicrobiales</taxon>
        <taxon>Ancalomicrobiaceae</taxon>
        <taxon>Prosthecodimorpha</taxon>
    </lineage>
</organism>